<evidence type="ECO:0000256" key="2">
    <source>
        <dbReference type="ARBA" id="ARBA00022917"/>
    </source>
</evidence>
<dbReference type="SMART" id="SM00654">
    <property type="entry name" value="eIF6"/>
    <property type="match status" value="1"/>
</dbReference>
<organism evidence="4 6">
    <name type="scientific">Candidatus Sysuiplasma superficiale</name>
    <dbReference type="NCBI Taxonomy" id="2823368"/>
    <lineage>
        <taxon>Archaea</taxon>
        <taxon>Methanobacteriati</taxon>
        <taxon>Thermoplasmatota</taxon>
        <taxon>Thermoplasmata</taxon>
        <taxon>Candidatus Sysuiplasmatales</taxon>
        <taxon>Candidatus Sysuiplasmataceae</taxon>
        <taxon>Candidatus Sysuiplasma</taxon>
    </lineage>
</organism>
<evidence type="ECO:0000313" key="5">
    <source>
        <dbReference type="EMBL" id="MBX8643335.1"/>
    </source>
</evidence>
<comment type="function">
    <text evidence="3">Binds to the 50S ribosomal subunit and prevents its association with the 30S ribosomal subunit to form the 70S initiation complex.</text>
</comment>
<dbReference type="PIRSF" id="PIRSF006413">
    <property type="entry name" value="IF-6"/>
    <property type="match status" value="1"/>
</dbReference>
<dbReference type="EMBL" id="JAGVSJ010000008">
    <property type="protein sequence ID" value="MBX8631767.1"/>
    <property type="molecule type" value="Genomic_DNA"/>
</dbReference>
<keyword evidence="2 3" id="KW-0648">Protein biosynthesis</keyword>
<dbReference type="AlphaFoldDB" id="A0A8J8CFP9"/>
<evidence type="ECO:0000313" key="6">
    <source>
        <dbReference type="Proteomes" id="UP000716004"/>
    </source>
</evidence>
<keyword evidence="1 3" id="KW-0396">Initiation factor</keyword>
<comment type="similarity">
    <text evidence="3">Belongs to the eIF-6 family.</text>
</comment>
<dbReference type="EMBL" id="JAHEAC010000004">
    <property type="protein sequence ID" value="MBX8643335.1"/>
    <property type="molecule type" value="Genomic_DNA"/>
</dbReference>
<evidence type="ECO:0000256" key="1">
    <source>
        <dbReference type="ARBA" id="ARBA00022540"/>
    </source>
</evidence>
<dbReference type="Pfam" id="PF01912">
    <property type="entry name" value="eIF-6"/>
    <property type="match status" value="1"/>
</dbReference>
<protein>
    <recommendedName>
        <fullName evidence="3">Translation initiation factor 6</fullName>
        <shortName evidence="3">aIF-6</shortName>
    </recommendedName>
</protein>
<evidence type="ECO:0000313" key="4">
    <source>
        <dbReference type="EMBL" id="MBX8631767.1"/>
    </source>
</evidence>
<sequence>MIAFADLGGSNFLGIYGAASERMVVLPPNTKESTAEKARRLLKVDVFLTTVAGTNLIGALMAMNSVGAVVSGFISENEAGVLQRQCKILVLKDKFNAAGNNIIANDHGAIINPDMSNKTVRLIEDVLGVEASKGTVAGLKTVGSACVANNKGALCHPEITEAELKHLEEVLKVKVKIGTANYGMPLVGACILANTHGALTGSNTTPIEMGRIEDALNL</sequence>
<dbReference type="SUPFAM" id="SSF55909">
    <property type="entry name" value="Pentein"/>
    <property type="match status" value="1"/>
</dbReference>
<dbReference type="GO" id="GO:0043022">
    <property type="term" value="F:ribosome binding"/>
    <property type="evidence" value="ECO:0007669"/>
    <property type="project" value="InterPro"/>
</dbReference>
<reference evidence="4" key="1">
    <citation type="submission" date="2021-04" db="EMBL/GenBank/DDBJ databases">
        <title>Genomic insights into ecological role and evolution of a novel Thermoplasmata order Candidatus Sysuiplasmatales.</title>
        <authorList>
            <person name="Yuan Y."/>
        </authorList>
    </citation>
    <scope>NUCLEOTIDE SEQUENCE</scope>
    <source>
        <strain evidence="5">TUT19-bin139</strain>
        <strain evidence="4">YP2-bin.285</strain>
    </source>
</reference>
<accession>A0A8J8CFP9</accession>
<dbReference type="GO" id="GO:0042256">
    <property type="term" value="P:cytosolic ribosome assembly"/>
    <property type="evidence" value="ECO:0007669"/>
    <property type="project" value="InterPro"/>
</dbReference>
<proteinExistence type="inferred from homology"/>
<dbReference type="Proteomes" id="UP000716004">
    <property type="component" value="Unassembled WGS sequence"/>
</dbReference>
<dbReference type="InterPro" id="IPR002769">
    <property type="entry name" value="eIF6"/>
</dbReference>
<dbReference type="GO" id="GO:0003743">
    <property type="term" value="F:translation initiation factor activity"/>
    <property type="evidence" value="ECO:0007669"/>
    <property type="project" value="UniProtKB-UniRule"/>
</dbReference>
<evidence type="ECO:0000256" key="3">
    <source>
        <dbReference type="HAMAP-Rule" id="MF_00032"/>
    </source>
</evidence>
<dbReference type="Gene3D" id="3.75.10.10">
    <property type="entry name" value="L-arginine/glycine Amidinotransferase, Chain A"/>
    <property type="match status" value="1"/>
</dbReference>
<dbReference type="PANTHER" id="PTHR10784">
    <property type="entry name" value="TRANSLATION INITIATION FACTOR 6"/>
    <property type="match status" value="1"/>
</dbReference>
<comment type="caution">
    <text evidence="4">The sequence shown here is derived from an EMBL/GenBank/DDBJ whole genome shotgun (WGS) entry which is preliminary data.</text>
</comment>
<dbReference type="Proteomes" id="UP000750197">
    <property type="component" value="Unassembled WGS sequence"/>
</dbReference>
<dbReference type="HAMAP" id="MF_00032">
    <property type="entry name" value="eIF_6"/>
    <property type="match status" value="1"/>
</dbReference>
<name>A0A8J8CFP9_9ARCH</name>
<gene>
    <name evidence="3" type="primary">eif6</name>
    <name evidence="4" type="ORF">J9259_04510</name>
    <name evidence="5" type="ORF">KIY12_01195</name>
</gene>
<dbReference type="NCBIfam" id="TIGR00323">
    <property type="entry name" value="eIF-6"/>
    <property type="match status" value="1"/>
</dbReference>